<reference evidence="3" key="2">
    <citation type="submission" date="2016-02" db="EMBL/GenBank/DDBJ databases">
        <title>Genome sequencing of Aspergillus luchuensis NBRC 4314.</title>
        <authorList>
            <person name="Yamada O."/>
        </authorList>
    </citation>
    <scope>NUCLEOTIDE SEQUENCE [LARGE SCALE GENOMIC DNA]</scope>
    <source>
        <strain evidence="3">RIB 2604</strain>
    </source>
</reference>
<dbReference type="EMBL" id="BCWF01000015">
    <property type="protein sequence ID" value="GAT22372.1"/>
    <property type="molecule type" value="Genomic_DNA"/>
</dbReference>
<reference evidence="2 3" key="1">
    <citation type="journal article" date="2016" name="DNA Res.">
        <title>Genome sequence of Aspergillus luchuensis NBRC 4314.</title>
        <authorList>
            <person name="Yamada O."/>
            <person name="Machida M."/>
            <person name="Hosoyama A."/>
            <person name="Goto M."/>
            <person name="Takahashi T."/>
            <person name="Futagami T."/>
            <person name="Yamagata Y."/>
            <person name="Takeuchi M."/>
            <person name="Kobayashi T."/>
            <person name="Koike H."/>
            <person name="Abe K."/>
            <person name="Asai K."/>
            <person name="Arita M."/>
            <person name="Fujita N."/>
            <person name="Fukuda K."/>
            <person name="Higa K."/>
            <person name="Horikawa H."/>
            <person name="Ishikawa T."/>
            <person name="Jinno K."/>
            <person name="Kato Y."/>
            <person name="Kirimura K."/>
            <person name="Mizutani O."/>
            <person name="Nakasone K."/>
            <person name="Sano M."/>
            <person name="Shiraishi Y."/>
            <person name="Tsukahara M."/>
            <person name="Gomi K."/>
        </authorList>
    </citation>
    <scope>NUCLEOTIDE SEQUENCE [LARGE SCALE GENOMIC DNA]</scope>
    <source>
        <strain evidence="2 3">RIB 2604</strain>
    </source>
</reference>
<dbReference type="PANTHER" id="PTHR12475">
    <property type="match status" value="1"/>
</dbReference>
<comment type="similarity">
    <text evidence="1">Belongs to the lcsJ thioesterase family.</text>
</comment>
<evidence type="ECO:0000256" key="1">
    <source>
        <dbReference type="ARBA" id="ARBA00038476"/>
    </source>
</evidence>
<evidence type="ECO:0000313" key="2">
    <source>
        <dbReference type="EMBL" id="GAT22372.1"/>
    </source>
</evidence>
<comment type="caution">
    <text evidence="2">The sequence shown here is derived from an EMBL/GenBank/DDBJ whole genome shotgun (WGS) entry which is preliminary data.</text>
</comment>
<evidence type="ECO:0000313" key="3">
    <source>
        <dbReference type="Proteomes" id="UP000075230"/>
    </source>
</evidence>
<protein>
    <submittedName>
        <fullName evidence="2">Capsule polysaccharide biosynthesis protein</fullName>
    </submittedName>
</protein>
<dbReference type="PANTHER" id="PTHR12475:SF4">
    <property type="entry name" value="PROTEIN THEM6"/>
    <property type="match status" value="1"/>
</dbReference>
<organism evidence="2 3">
    <name type="scientific">Aspergillus kawachii</name>
    <name type="common">White koji mold</name>
    <name type="synonym">Aspergillus awamori var. kawachi</name>
    <dbReference type="NCBI Taxonomy" id="1069201"/>
    <lineage>
        <taxon>Eukaryota</taxon>
        <taxon>Fungi</taxon>
        <taxon>Dikarya</taxon>
        <taxon>Ascomycota</taxon>
        <taxon>Pezizomycotina</taxon>
        <taxon>Eurotiomycetes</taxon>
        <taxon>Eurotiomycetidae</taxon>
        <taxon>Eurotiales</taxon>
        <taxon>Aspergillaceae</taxon>
        <taxon>Aspergillus</taxon>
        <taxon>Aspergillus subgen. Circumdati</taxon>
    </lineage>
</organism>
<dbReference type="InterPro" id="IPR029069">
    <property type="entry name" value="HotDog_dom_sf"/>
</dbReference>
<dbReference type="AlphaFoldDB" id="A0A146F9F2"/>
<dbReference type="Proteomes" id="UP000075230">
    <property type="component" value="Unassembled WGS sequence"/>
</dbReference>
<dbReference type="Pfam" id="PF13279">
    <property type="entry name" value="4HBT_2"/>
    <property type="match status" value="1"/>
</dbReference>
<gene>
    <name evidence="2" type="ORF">RIB2604_01504050</name>
</gene>
<dbReference type="VEuPathDB" id="FungiDB:ASPFODRAFT_221174"/>
<name>A0A146F9F2_ASPKA</name>
<accession>A0A146F9F2</accession>
<sequence length="256" mass="29061">MGYLARRRSSYALQQCHFSHVFLPAVVRSRSPATEGDCNIHKSNSTYITDLDVSRAHLSGFLFAPILLSIKSSIHCNLLVSAISCTFHQEIKSFRPYEIWTRVASWDDKWIYMVTHFVDTSEFWPSRYVVQDLTSTNRRIRVPVPHEKEQRVVFASAVARMVFKSGRLTVPPKRALEICGLLSAQAAECPTAAPCPDPGAGVTESATGFNKWTVEEMALYKEKGLPIVRLERGWDAVRGLFREDQCVLAEYRDSMW</sequence>
<dbReference type="InterPro" id="IPR051490">
    <property type="entry name" value="THEM6_lcsJ_thioesterase"/>
</dbReference>
<proteinExistence type="inferred from homology"/>
<dbReference type="SUPFAM" id="SSF54637">
    <property type="entry name" value="Thioesterase/thiol ester dehydrase-isomerase"/>
    <property type="match status" value="1"/>
</dbReference>